<evidence type="ECO:0000313" key="5">
    <source>
        <dbReference type="Proteomes" id="UP000282818"/>
    </source>
</evidence>
<feature type="domain" description="Metallo-beta-lactamase" evidence="3">
    <location>
        <begin position="52"/>
        <end position="233"/>
    </location>
</feature>
<keyword evidence="2" id="KW-0732">Signal</keyword>
<keyword evidence="4" id="KW-0378">Hydrolase</keyword>
<dbReference type="EMBL" id="SACQ01000003">
    <property type="protein sequence ID" value="RVU31204.1"/>
    <property type="molecule type" value="Genomic_DNA"/>
</dbReference>
<dbReference type="GO" id="GO:0016787">
    <property type="term" value="F:hydrolase activity"/>
    <property type="evidence" value="ECO:0007669"/>
    <property type="project" value="UniProtKB-KW"/>
</dbReference>
<accession>A0A437Q9F0</accession>
<dbReference type="NCBIfam" id="TIGR04558">
    <property type="entry name" value="SoxH_rel_PQQ_1"/>
    <property type="match status" value="1"/>
</dbReference>
<dbReference type="Gene3D" id="3.60.15.10">
    <property type="entry name" value="Ribonuclease Z/Hydroxyacylglutathione hydrolase-like"/>
    <property type="match status" value="1"/>
</dbReference>
<comment type="caution">
    <text evidence="4">The sequence shown here is derived from an EMBL/GenBank/DDBJ whole genome shotgun (WGS) entry which is preliminary data.</text>
</comment>
<proteinExistence type="inferred from homology"/>
<dbReference type="InterPro" id="IPR030811">
    <property type="entry name" value="SoxH-rel_PQQ_1"/>
</dbReference>
<dbReference type="SUPFAM" id="SSF56281">
    <property type="entry name" value="Metallo-hydrolase/oxidoreductase"/>
    <property type="match status" value="1"/>
</dbReference>
<protein>
    <submittedName>
        <fullName evidence="4">Quinoprotein relay system zinc metallohydrolase 1</fullName>
    </submittedName>
</protein>
<sequence length="305" mass="33983">MIRWLLSVLVFGAAQVSAAPLTYNLKAQLIASNTYVLQGKLEDFSRENGGNIVNTGFIVTEEGVVVIDTGPSLRYGRALREVIKQTTDQPIKLVLNTHHHPDHFLGNQAFSDVDIYALKQTSEQIAQHGDAFAENMYRLVGDWMRSTEVEVPRKVITESEITLGSHRLALMPFSGHSGADLVIKDHKTGVVFAADMVFYQRALTTPHTPGLAIWLEQITELGELDYTLMVPGHGPLIEDGRAIAQMQSYLRWLDQSLTKAAQAGLSMTEVMKTPIKAEFAEIALSRREFARTVAHLYPKYEEANF</sequence>
<feature type="chain" id="PRO_5018990425" evidence="2">
    <location>
        <begin position="19"/>
        <end position="305"/>
    </location>
</feature>
<keyword evidence="5" id="KW-1185">Reference proteome</keyword>
<evidence type="ECO:0000259" key="3">
    <source>
        <dbReference type="SMART" id="SM00849"/>
    </source>
</evidence>
<dbReference type="InterPro" id="IPR050855">
    <property type="entry name" value="NDM-1-like"/>
</dbReference>
<dbReference type="InterPro" id="IPR001279">
    <property type="entry name" value="Metallo-B-lactamas"/>
</dbReference>
<dbReference type="GO" id="GO:0017001">
    <property type="term" value="P:antibiotic catabolic process"/>
    <property type="evidence" value="ECO:0007669"/>
    <property type="project" value="UniProtKB-ARBA"/>
</dbReference>
<feature type="signal peptide" evidence="2">
    <location>
        <begin position="1"/>
        <end position="18"/>
    </location>
</feature>
<dbReference type="Proteomes" id="UP000282818">
    <property type="component" value="Unassembled WGS sequence"/>
</dbReference>
<dbReference type="PANTHER" id="PTHR42951">
    <property type="entry name" value="METALLO-BETA-LACTAMASE DOMAIN-CONTAINING"/>
    <property type="match status" value="1"/>
</dbReference>
<gene>
    <name evidence="4" type="ORF">EOE65_09085</name>
</gene>
<comment type="similarity">
    <text evidence="1">Belongs to the metallo-beta-lactamase superfamily. Class-B beta-lactamase family.</text>
</comment>
<name>A0A437Q9F0_9GAMM</name>
<dbReference type="CDD" id="cd16282">
    <property type="entry name" value="metallo-hydrolase-like_MBL-fold"/>
    <property type="match status" value="1"/>
</dbReference>
<dbReference type="Pfam" id="PF00753">
    <property type="entry name" value="Lactamase_B"/>
    <property type="match status" value="1"/>
</dbReference>
<dbReference type="PANTHER" id="PTHR42951:SF4">
    <property type="entry name" value="ACYL-COENZYME A THIOESTERASE MBLAC2"/>
    <property type="match status" value="1"/>
</dbReference>
<dbReference type="AlphaFoldDB" id="A0A437Q9F0"/>
<evidence type="ECO:0000313" key="4">
    <source>
        <dbReference type="EMBL" id="RVU31204.1"/>
    </source>
</evidence>
<evidence type="ECO:0000256" key="2">
    <source>
        <dbReference type="SAM" id="SignalP"/>
    </source>
</evidence>
<dbReference type="SMART" id="SM00849">
    <property type="entry name" value="Lactamase_B"/>
    <property type="match status" value="1"/>
</dbReference>
<organism evidence="4 5">
    <name type="scientific">Neptunomonas marina</name>
    <dbReference type="NCBI Taxonomy" id="1815562"/>
    <lineage>
        <taxon>Bacteria</taxon>
        <taxon>Pseudomonadati</taxon>
        <taxon>Pseudomonadota</taxon>
        <taxon>Gammaproteobacteria</taxon>
        <taxon>Oceanospirillales</taxon>
        <taxon>Oceanospirillaceae</taxon>
        <taxon>Neptunomonas</taxon>
    </lineage>
</organism>
<reference evidence="4 5" key="1">
    <citation type="submission" date="2019-01" db="EMBL/GenBank/DDBJ databases">
        <authorList>
            <person name="Chen W.-M."/>
        </authorList>
    </citation>
    <scope>NUCLEOTIDE SEQUENCE [LARGE SCALE GENOMIC DNA]</scope>
    <source>
        <strain evidence="4 5">HPM-16</strain>
    </source>
</reference>
<dbReference type="InterPro" id="IPR036866">
    <property type="entry name" value="RibonucZ/Hydroxyglut_hydro"/>
</dbReference>
<evidence type="ECO:0000256" key="1">
    <source>
        <dbReference type="ARBA" id="ARBA00005250"/>
    </source>
</evidence>